<keyword evidence="2" id="KW-0812">Transmembrane</keyword>
<gene>
    <name evidence="3" type="ORF">HDA39_002104</name>
</gene>
<evidence type="ECO:0000313" key="3">
    <source>
        <dbReference type="EMBL" id="MBB5835370.1"/>
    </source>
</evidence>
<dbReference type="AlphaFoldDB" id="A0A7W9J4S4"/>
<feature type="transmembrane region" description="Helical" evidence="2">
    <location>
        <begin position="239"/>
        <end position="262"/>
    </location>
</feature>
<comment type="caution">
    <text evidence="3">The sequence shown here is derived from an EMBL/GenBank/DDBJ whole genome shotgun (WGS) entry which is preliminary data.</text>
</comment>
<accession>A0A7W9J4S4</accession>
<feature type="transmembrane region" description="Helical" evidence="2">
    <location>
        <begin position="139"/>
        <end position="160"/>
    </location>
</feature>
<dbReference type="Proteomes" id="UP000549971">
    <property type="component" value="Unassembled WGS sequence"/>
</dbReference>
<name>A0A7W9J4S4_9ACTN</name>
<dbReference type="RefSeq" id="WP_184795031.1">
    <property type="nucleotide sequence ID" value="NZ_JACHMY010000001.1"/>
</dbReference>
<feature type="transmembrane region" description="Helical" evidence="2">
    <location>
        <begin position="268"/>
        <end position="288"/>
    </location>
</feature>
<organism evidence="3 4">
    <name type="scientific">Kribbella italica</name>
    <dbReference type="NCBI Taxonomy" id="1540520"/>
    <lineage>
        <taxon>Bacteria</taxon>
        <taxon>Bacillati</taxon>
        <taxon>Actinomycetota</taxon>
        <taxon>Actinomycetes</taxon>
        <taxon>Propionibacteriales</taxon>
        <taxon>Kribbellaceae</taxon>
        <taxon>Kribbella</taxon>
    </lineage>
</organism>
<protein>
    <submittedName>
        <fullName evidence="3">Putative membrane protein</fullName>
    </submittedName>
</protein>
<feature type="compositionally biased region" description="Low complexity" evidence="1">
    <location>
        <begin position="76"/>
        <end position="87"/>
    </location>
</feature>
<feature type="region of interest" description="Disordered" evidence="1">
    <location>
        <begin position="1"/>
        <end position="87"/>
    </location>
</feature>
<evidence type="ECO:0000313" key="4">
    <source>
        <dbReference type="Proteomes" id="UP000549971"/>
    </source>
</evidence>
<sequence>MNTRPNNSPAALRPTPSPVADAAPAGNSRGVPPRHPAEQAQTPAHPVTADLAPPAHPVPADPATSAHPRQATNTPRSSSAAAASATGGVAGRRTTKLLLGLGVLAGPLNLVVVFTQAFTRDGFDIRKHAGSMLTLGEHGWIQSTNFVLTGILVILGAAGLKRAMGTTAAVLLTIFGAGTAAGGLFLPDPALGFPTGAPEGQGSWHGAAHFAAGGIGFIAFIACCVVVGNHFRRTSAPQWAAASYVTGAFFLAAFAGIASGSASETLTLGFWAAIVIAWVWLTATLNRFRLSAR</sequence>
<evidence type="ECO:0000256" key="2">
    <source>
        <dbReference type="SAM" id="Phobius"/>
    </source>
</evidence>
<dbReference type="EMBL" id="JACHMY010000001">
    <property type="protein sequence ID" value="MBB5835370.1"/>
    <property type="molecule type" value="Genomic_DNA"/>
</dbReference>
<keyword evidence="4" id="KW-1185">Reference proteome</keyword>
<feature type="transmembrane region" description="Helical" evidence="2">
    <location>
        <begin position="97"/>
        <end position="119"/>
    </location>
</feature>
<reference evidence="3 4" key="1">
    <citation type="submission" date="2020-08" db="EMBL/GenBank/DDBJ databases">
        <title>Sequencing the genomes of 1000 actinobacteria strains.</title>
        <authorList>
            <person name="Klenk H.-P."/>
        </authorList>
    </citation>
    <scope>NUCLEOTIDE SEQUENCE [LARGE SCALE GENOMIC DNA]</scope>
    <source>
        <strain evidence="3 4">DSM 28967</strain>
    </source>
</reference>
<evidence type="ECO:0000256" key="1">
    <source>
        <dbReference type="SAM" id="MobiDB-lite"/>
    </source>
</evidence>
<proteinExistence type="predicted"/>
<dbReference type="Pfam" id="PF06197">
    <property type="entry name" value="DUF998"/>
    <property type="match status" value="1"/>
</dbReference>
<feature type="transmembrane region" description="Helical" evidence="2">
    <location>
        <begin position="167"/>
        <end position="186"/>
    </location>
</feature>
<dbReference type="InterPro" id="IPR009339">
    <property type="entry name" value="DUF998"/>
</dbReference>
<keyword evidence="2" id="KW-1133">Transmembrane helix</keyword>
<keyword evidence="2" id="KW-0472">Membrane</keyword>
<feature type="transmembrane region" description="Helical" evidence="2">
    <location>
        <begin position="206"/>
        <end position="227"/>
    </location>
</feature>